<proteinExistence type="predicted"/>
<evidence type="ECO:0000313" key="2">
    <source>
        <dbReference type="Proteomes" id="UP000556843"/>
    </source>
</evidence>
<gene>
    <name evidence="1" type="ORF">G6W56_29890</name>
</gene>
<comment type="caution">
    <text evidence="1">The sequence shown here is derived from an EMBL/GenBank/DDBJ whole genome shotgun (WGS) entry which is preliminary data.</text>
</comment>
<name>A0ACC7Y8S0_9ACTN</name>
<organism evidence="1 2">
    <name type="scientific">Streptomyces fungicidicus</name>
    <dbReference type="NCBI Taxonomy" id="68203"/>
    <lineage>
        <taxon>Bacteria</taxon>
        <taxon>Bacillati</taxon>
        <taxon>Actinomycetota</taxon>
        <taxon>Actinomycetes</taxon>
        <taxon>Kitasatosporales</taxon>
        <taxon>Streptomycetaceae</taxon>
        <taxon>Streptomyces</taxon>
    </lineage>
</organism>
<sequence>MLALILQKPLGMSWTEAVCRTIHGAALQVGGERGSRIANRLTAALGLGSIDLSTDARV</sequence>
<evidence type="ECO:0000313" key="1">
    <source>
        <dbReference type="EMBL" id="NUV78215.1"/>
    </source>
</evidence>
<dbReference type="EMBL" id="JAANNW010000052">
    <property type="protein sequence ID" value="NUV78215.1"/>
    <property type="molecule type" value="Genomic_DNA"/>
</dbReference>
<dbReference type="Proteomes" id="UP000556843">
    <property type="component" value="Unassembled WGS sequence"/>
</dbReference>
<reference evidence="1" key="1">
    <citation type="submission" date="2020-03" db="EMBL/GenBank/DDBJ databases">
        <title>Complete genome sequence of sixteen Streptomyces strains facilitates identification of candidate genes involved in plant growth-promotion in grain legumes and cereals.</title>
        <authorList>
            <person name="Gopalakrishnan S."/>
            <person name="Thakur V."/>
            <person name="Saxena R."/>
            <person name="Vadlamudi S."/>
            <person name="Purohit S."/>
            <person name="Kumar V."/>
            <person name="Rathore A."/>
            <person name="Chitikineni A."/>
            <person name="Varshney R.K."/>
        </authorList>
    </citation>
    <scope>NUCLEOTIDE SEQUENCE</scope>
    <source>
        <strain evidence="1">CAI-93</strain>
    </source>
</reference>
<keyword evidence="2" id="KW-1185">Reference proteome</keyword>
<accession>A0ACC7Y8S0</accession>
<protein>
    <submittedName>
        <fullName evidence="1">Uncharacterized protein</fullName>
    </submittedName>
</protein>